<evidence type="ECO:0000313" key="17">
    <source>
        <dbReference type="EMBL" id="KAJ3250799.1"/>
    </source>
</evidence>
<keyword evidence="8 16" id="KW-0812">Transmembrane</keyword>
<comment type="pathway">
    <text evidence="3">Lipid metabolism.</text>
</comment>
<comment type="similarity">
    <text evidence="4 16">Belongs to the diacylglycerol acyltransferase family.</text>
</comment>
<dbReference type="Proteomes" id="UP001210925">
    <property type="component" value="Unassembled WGS sequence"/>
</dbReference>
<dbReference type="AlphaFoldDB" id="A0AAD5Y052"/>
<evidence type="ECO:0000256" key="9">
    <source>
        <dbReference type="ARBA" id="ARBA00022798"/>
    </source>
</evidence>
<evidence type="ECO:0000256" key="12">
    <source>
        <dbReference type="ARBA" id="ARBA00023098"/>
    </source>
</evidence>
<evidence type="ECO:0000256" key="4">
    <source>
        <dbReference type="ARBA" id="ARBA00005420"/>
    </source>
</evidence>
<keyword evidence="10 16" id="KW-0256">Endoplasmic reticulum</keyword>
<evidence type="ECO:0000256" key="5">
    <source>
        <dbReference type="ARBA" id="ARBA00013244"/>
    </source>
</evidence>
<evidence type="ECO:0000256" key="10">
    <source>
        <dbReference type="ARBA" id="ARBA00022824"/>
    </source>
</evidence>
<comment type="catalytic activity">
    <reaction evidence="15 16">
        <text>an acyl-CoA + a 1,2-diacyl-sn-glycerol = a triacyl-sn-glycerol + CoA</text>
        <dbReference type="Rhea" id="RHEA:10868"/>
        <dbReference type="ChEBI" id="CHEBI:17815"/>
        <dbReference type="ChEBI" id="CHEBI:57287"/>
        <dbReference type="ChEBI" id="CHEBI:58342"/>
        <dbReference type="ChEBI" id="CHEBI:64615"/>
        <dbReference type="EC" id="2.3.1.20"/>
    </reaction>
</comment>
<dbReference type="PANTHER" id="PTHR12317">
    <property type="entry name" value="DIACYLGLYCEROL O-ACYLTRANSFERASE"/>
    <property type="match status" value="1"/>
</dbReference>
<dbReference type="GO" id="GO:0019432">
    <property type="term" value="P:triglyceride biosynthetic process"/>
    <property type="evidence" value="ECO:0007669"/>
    <property type="project" value="UniProtKB-UniRule"/>
</dbReference>
<comment type="subcellular location">
    <subcellularLocation>
        <location evidence="1 16">Endoplasmic reticulum membrane</location>
        <topology evidence="1 16">Multi-pass membrane protein</topology>
    </subcellularLocation>
</comment>
<dbReference type="PANTHER" id="PTHR12317:SF0">
    <property type="entry name" value="ACYLTRANSFERASE"/>
    <property type="match status" value="1"/>
</dbReference>
<evidence type="ECO:0000256" key="7">
    <source>
        <dbReference type="ARBA" id="ARBA00022679"/>
    </source>
</evidence>
<keyword evidence="7" id="KW-0808">Transferase</keyword>
<evidence type="ECO:0000256" key="8">
    <source>
        <dbReference type="ARBA" id="ARBA00022692"/>
    </source>
</evidence>
<feature type="transmembrane region" description="Helical" evidence="16">
    <location>
        <begin position="12"/>
        <end position="36"/>
    </location>
</feature>
<evidence type="ECO:0000256" key="11">
    <source>
        <dbReference type="ARBA" id="ARBA00022989"/>
    </source>
</evidence>
<evidence type="ECO:0000256" key="13">
    <source>
        <dbReference type="ARBA" id="ARBA00023136"/>
    </source>
</evidence>
<dbReference type="GO" id="GO:0005789">
    <property type="term" value="C:endoplasmic reticulum membrane"/>
    <property type="evidence" value="ECO:0007669"/>
    <property type="project" value="UniProtKB-SubCell"/>
</dbReference>
<evidence type="ECO:0000256" key="2">
    <source>
        <dbReference type="ARBA" id="ARBA00004771"/>
    </source>
</evidence>
<dbReference type="EMBL" id="JADGKB010000223">
    <property type="protein sequence ID" value="KAJ3250799.1"/>
    <property type="molecule type" value="Genomic_DNA"/>
</dbReference>
<evidence type="ECO:0000256" key="3">
    <source>
        <dbReference type="ARBA" id="ARBA00005189"/>
    </source>
</evidence>
<evidence type="ECO:0000256" key="6">
    <source>
        <dbReference type="ARBA" id="ARBA00022516"/>
    </source>
</evidence>
<dbReference type="GO" id="GO:0004144">
    <property type="term" value="F:diacylglycerol O-acyltransferase activity"/>
    <property type="evidence" value="ECO:0007669"/>
    <property type="project" value="UniProtKB-UniRule"/>
</dbReference>
<keyword evidence="9" id="KW-0319">Glycerol metabolism</keyword>
<comment type="caution">
    <text evidence="17">The sequence shown here is derived from an EMBL/GenBank/DDBJ whole genome shotgun (WGS) entry which is preliminary data.</text>
</comment>
<organism evidence="17 18">
    <name type="scientific">Boothiomyces macroporosus</name>
    <dbReference type="NCBI Taxonomy" id="261099"/>
    <lineage>
        <taxon>Eukaryota</taxon>
        <taxon>Fungi</taxon>
        <taxon>Fungi incertae sedis</taxon>
        <taxon>Chytridiomycota</taxon>
        <taxon>Chytridiomycota incertae sedis</taxon>
        <taxon>Chytridiomycetes</taxon>
        <taxon>Rhizophydiales</taxon>
        <taxon>Terramycetaceae</taxon>
        <taxon>Boothiomyces</taxon>
    </lineage>
</organism>
<comment type="function">
    <text evidence="16">Catalyzes the terminal and only committed step in triacylglycerol synthesis by using diacylglycerol and fatty acyl CoA as substrates.</text>
</comment>
<feature type="transmembrane region" description="Helical" evidence="16">
    <location>
        <begin position="42"/>
        <end position="63"/>
    </location>
</feature>
<keyword evidence="12 16" id="KW-0443">Lipid metabolism</keyword>
<comment type="pathway">
    <text evidence="2 16">Glycerolipid metabolism; triacylglycerol biosynthesis.</text>
</comment>
<dbReference type="InterPro" id="IPR007130">
    <property type="entry name" value="DAGAT"/>
</dbReference>
<evidence type="ECO:0000256" key="1">
    <source>
        <dbReference type="ARBA" id="ARBA00004477"/>
    </source>
</evidence>
<dbReference type="Pfam" id="PF03982">
    <property type="entry name" value="DAGAT"/>
    <property type="match status" value="1"/>
</dbReference>
<dbReference type="EC" id="2.3.1.20" evidence="5 16"/>
<keyword evidence="14 16" id="KW-0012">Acyltransferase</keyword>
<evidence type="ECO:0000256" key="15">
    <source>
        <dbReference type="ARBA" id="ARBA00048109"/>
    </source>
</evidence>
<keyword evidence="11 16" id="KW-1133">Transmembrane helix</keyword>
<keyword evidence="6 16" id="KW-0444">Lipid biosynthesis</keyword>
<accession>A0AAD5Y052</accession>
<evidence type="ECO:0000256" key="14">
    <source>
        <dbReference type="ARBA" id="ARBA00023315"/>
    </source>
</evidence>
<evidence type="ECO:0000256" key="16">
    <source>
        <dbReference type="RuleBase" id="RU367023"/>
    </source>
</evidence>
<reference evidence="17" key="1">
    <citation type="submission" date="2020-05" db="EMBL/GenBank/DDBJ databases">
        <title>Phylogenomic resolution of chytrid fungi.</title>
        <authorList>
            <person name="Stajich J.E."/>
            <person name="Amses K."/>
            <person name="Simmons R."/>
            <person name="Seto K."/>
            <person name="Myers J."/>
            <person name="Bonds A."/>
            <person name="Quandt C.A."/>
            <person name="Barry K."/>
            <person name="Liu P."/>
            <person name="Grigoriev I."/>
            <person name="Longcore J.E."/>
            <person name="James T.Y."/>
        </authorList>
    </citation>
    <scope>NUCLEOTIDE SEQUENCE</scope>
    <source>
        <strain evidence="17">PLAUS21</strain>
    </source>
</reference>
<keyword evidence="18" id="KW-1185">Reference proteome</keyword>
<protein>
    <recommendedName>
        <fullName evidence="5 16">Diacylglycerol O-acyltransferase</fullName>
        <ecNumber evidence="5 16">2.3.1.20</ecNumber>
    </recommendedName>
</protein>
<gene>
    <name evidence="17" type="primary">DGA1</name>
    <name evidence="17" type="ORF">HK103_003168</name>
</gene>
<evidence type="ECO:0000313" key="18">
    <source>
        <dbReference type="Proteomes" id="UP001210925"/>
    </source>
</evidence>
<proteinExistence type="inferred from homology"/>
<dbReference type="GO" id="GO:0006071">
    <property type="term" value="P:glycerol metabolic process"/>
    <property type="evidence" value="ECO:0007669"/>
    <property type="project" value="UniProtKB-UniRule"/>
</dbReference>
<sequence length="335" mass="38501">MSVKYTVCETKPVSEVFGLMSTLVWLLLMSPLLIAYPVFFALFYYFPVLRLPLLGYLAWIFVIDRGALITGRKSFFKSIYWNFPHWKGFAGYFPAKLVKTADLDPTKKYLFGFHPHGLYGISLFACCYNQDQWLQQSMFPGIDLLVCTLPANFYIPFWRDWLLSVGVGNSSAESIRYRINNGDPGTGMVIAVGGQEEFRHMKPGTLDLVLKNRKGFVKIAIQTGVSLVPILSFGENDLYEPIQNKKVKKVMNNVFYSLFKASAPLIYGRWGTIIPKKKPIHVVVGRPLEIKEANPHPTPEEIDRVHKQYLDNMRQLYDDFKDIFHKDRAKDMTFV</sequence>
<keyword evidence="13 16" id="KW-0472">Membrane</keyword>
<dbReference type="CDD" id="cd07987">
    <property type="entry name" value="LPLAT_MGAT-like"/>
    <property type="match status" value="1"/>
</dbReference>
<name>A0AAD5Y052_9FUNG</name>